<dbReference type="EMBL" id="FXUF01000002">
    <property type="protein sequence ID" value="SMP45480.1"/>
    <property type="molecule type" value="Genomic_DNA"/>
</dbReference>
<dbReference type="Gene3D" id="2.40.50.100">
    <property type="match status" value="1"/>
</dbReference>
<sequence length="270" mass="29178">MLRDIVAIRGGGEIGTAIAHKLKRSGFKVFIIENDTPISIRRTVAYAQAVFHGEMTVEGIRGVNVSDAEGIITAWEKQEIPVIVDSQCDILNEIPVDVLVDAIMARKNTGTTRDMAAITIATGPGFIAGEDVDIVIETKKGHDQGRLIFDGAAEPETAIPGESEGVEMNKVANAPIEGVIYTHVHIGDMVKKGQLMAEIADVSIHAQISGIVRGIIHDGSNVWKGLKILEIDPDVSPEQCYRLSQRSRDVAGGVLEAVLYLKQQHQLNTD</sequence>
<evidence type="ECO:0000259" key="1">
    <source>
        <dbReference type="Pfam" id="PF02254"/>
    </source>
</evidence>
<gene>
    <name evidence="2" type="ORF">SAMN06296020_102316</name>
</gene>
<dbReference type="RefSeq" id="WP_283408218.1">
    <property type="nucleotide sequence ID" value="NZ_FXUF01000002.1"/>
</dbReference>
<evidence type="ECO:0000313" key="2">
    <source>
        <dbReference type="EMBL" id="SMP45480.1"/>
    </source>
</evidence>
<dbReference type="GO" id="GO:0006813">
    <property type="term" value="P:potassium ion transport"/>
    <property type="evidence" value="ECO:0007669"/>
    <property type="project" value="InterPro"/>
</dbReference>
<comment type="caution">
    <text evidence="2">The sequence shown here is derived from an EMBL/GenBank/DDBJ whole genome shotgun (WGS) entry which is preliminary data.</text>
</comment>
<dbReference type="NCBIfam" id="TIGR03309">
    <property type="entry name" value="matur_yqeB"/>
    <property type="match status" value="1"/>
</dbReference>
<dbReference type="InterPro" id="IPR017695">
    <property type="entry name" value="Se-dep_Mo_hydrolase_YqeB"/>
</dbReference>
<feature type="domain" description="RCK N-terminal" evidence="1">
    <location>
        <begin position="6"/>
        <end position="84"/>
    </location>
</feature>
<dbReference type="Pfam" id="PF02254">
    <property type="entry name" value="TrkA_N"/>
    <property type="match status" value="1"/>
</dbReference>
<keyword evidence="3" id="KW-1185">Reference proteome</keyword>
<accession>A0AA45WU06</accession>
<dbReference type="Proteomes" id="UP001158066">
    <property type="component" value="Unassembled WGS sequence"/>
</dbReference>
<dbReference type="Gene3D" id="3.40.50.720">
    <property type="entry name" value="NAD(P)-binding Rossmann-like Domain"/>
    <property type="match status" value="1"/>
</dbReference>
<protein>
    <submittedName>
        <fullName evidence="2">Xanthine dehydrogenase accessory factor</fullName>
    </submittedName>
</protein>
<evidence type="ECO:0000313" key="3">
    <source>
        <dbReference type="Proteomes" id="UP001158066"/>
    </source>
</evidence>
<dbReference type="AlphaFoldDB" id="A0AA45WU06"/>
<dbReference type="InterPro" id="IPR003148">
    <property type="entry name" value="RCK_N"/>
</dbReference>
<organism evidence="2 3">
    <name type="scientific">Anoxynatronum buryatiense</name>
    <dbReference type="NCBI Taxonomy" id="489973"/>
    <lineage>
        <taxon>Bacteria</taxon>
        <taxon>Bacillati</taxon>
        <taxon>Bacillota</taxon>
        <taxon>Clostridia</taxon>
        <taxon>Eubacteriales</taxon>
        <taxon>Clostridiaceae</taxon>
        <taxon>Anoxynatronum</taxon>
    </lineage>
</organism>
<proteinExistence type="predicted"/>
<name>A0AA45WU06_9CLOT</name>
<reference evidence="2" key="1">
    <citation type="submission" date="2017-05" db="EMBL/GenBank/DDBJ databases">
        <authorList>
            <person name="Varghese N."/>
            <person name="Submissions S."/>
        </authorList>
    </citation>
    <scope>NUCLEOTIDE SEQUENCE</scope>
    <source>
        <strain evidence="2">Su22</strain>
    </source>
</reference>